<dbReference type="AlphaFoldDB" id="A0A2R4C939"/>
<evidence type="ECO:0000313" key="1">
    <source>
        <dbReference type="EMBL" id="AVR96149.1"/>
    </source>
</evidence>
<keyword evidence="2" id="KW-1185">Reference proteome</keyword>
<dbReference type="Proteomes" id="UP000240505">
    <property type="component" value="Chromosome"/>
</dbReference>
<organism evidence="1 2">
    <name type="scientific">Pseudoduganella armeniaca</name>
    <dbReference type="NCBI Taxonomy" id="2072590"/>
    <lineage>
        <taxon>Bacteria</taxon>
        <taxon>Pseudomonadati</taxon>
        <taxon>Pseudomonadota</taxon>
        <taxon>Betaproteobacteria</taxon>
        <taxon>Burkholderiales</taxon>
        <taxon>Oxalobacteraceae</taxon>
        <taxon>Telluria group</taxon>
        <taxon>Pseudoduganella</taxon>
    </lineage>
</organism>
<proteinExistence type="predicted"/>
<reference evidence="1 2" key="1">
    <citation type="submission" date="2018-03" db="EMBL/GenBank/DDBJ databases">
        <title>Massilia armeniaca sp. nov., isolated from desert soil.</title>
        <authorList>
            <person name="Huang H."/>
            <person name="Ren M."/>
        </authorList>
    </citation>
    <scope>NUCLEOTIDE SEQUENCE [LARGE SCALE GENOMIC DNA]</scope>
    <source>
        <strain evidence="1 2">ZMN-3</strain>
    </source>
</reference>
<dbReference type="KEGG" id="masz:C9I28_10785"/>
<evidence type="ECO:0000313" key="2">
    <source>
        <dbReference type="Proteomes" id="UP000240505"/>
    </source>
</evidence>
<protein>
    <submittedName>
        <fullName evidence="1">Uncharacterized protein</fullName>
    </submittedName>
</protein>
<sequence length="88" mass="10075">MKASVYRSSQHYRGHVIDVTCFLLDGRIAYQYKVRVMATDELRCEDSSVNGNHVTDQAALDEAFRAARGWIERYPLPWPFTPQAAEPT</sequence>
<accession>A0A2R4C939</accession>
<dbReference type="EMBL" id="CP028324">
    <property type="protein sequence ID" value="AVR96149.1"/>
    <property type="molecule type" value="Genomic_DNA"/>
</dbReference>
<gene>
    <name evidence="1" type="ORF">C9I28_10785</name>
</gene>
<name>A0A2R4C939_9BURK</name>